<dbReference type="OrthoDB" id="878730at2"/>
<accession>A0A2H3K9T6</accession>
<gene>
    <name evidence="1" type="ORF">B0A77_11680</name>
</gene>
<dbReference type="AlphaFoldDB" id="A0A2H3K9T6"/>
<evidence type="ECO:0008006" key="3">
    <source>
        <dbReference type="Google" id="ProtNLM"/>
    </source>
</evidence>
<reference evidence="1 2" key="1">
    <citation type="submission" date="2017-09" db="EMBL/GenBank/DDBJ databases">
        <title>Whole genomes of Flavobacteriaceae.</title>
        <authorList>
            <person name="Stine C."/>
            <person name="Li C."/>
            <person name="Tadesse D."/>
        </authorList>
    </citation>
    <scope>NUCLEOTIDE SEQUENCE [LARGE SCALE GENOMIC DNA]</scope>
    <source>
        <strain evidence="1 2">ATCC 35036</strain>
    </source>
</reference>
<dbReference type="Proteomes" id="UP000220828">
    <property type="component" value="Unassembled WGS sequence"/>
</dbReference>
<dbReference type="InterPro" id="IPR022385">
    <property type="entry name" value="Rhs_assc_core"/>
</dbReference>
<evidence type="ECO:0000313" key="1">
    <source>
        <dbReference type="EMBL" id="PDS23070.1"/>
    </source>
</evidence>
<organism evidence="1 2">
    <name type="scientific">Flavobacterium branchiophilum</name>
    <dbReference type="NCBI Taxonomy" id="55197"/>
    <lineage>
        <taxon>Bacteria</taxon>
        <taxon>Pseudomonadati</taxon>
        <taxon>Bacteroidota</taxon>
        <taxon>Flavobacteriia</taxon>
        <taxon>Flavobacteriales</taxon>
        <taxon>Flavobacteriaceae</taxon>
        <taxon>Flavobacterium</taxon>
    </lineage>
</organism>
<dbReference type="EMBL" id="PCMW01000069">
    <property type="protein sequence ID" value="PDS23070.1"/>
    <property type="molecule type" value="Genomic_DNA"/>
</dbReference>
<protein>
    <recommendedName>
        <fullName evidence="3">RHS repeat-associated protein</fullName>
    </recommendedName>
</protein>
<dbReference type="NCBIfam" id="TIGR03696">
    <property type="entry name" value="Rhs_assc_core"/>
    <property type="match status" value="1"/>
</dbReference>
<proteinExistence type="predicted"/>
<dbReference type="Gene3D" id="2.180.10.10">
    <property type="entry name" value="RHS repeat-associated core"/>
    <property type="match status" value="1"/>
</dbReference>
<comment type="caution">
    <text evidence="1">The sequence shown here is derived from an EMBL/GenBank/DDBJ whole genome shotgun (WGS) entry which is preliminary data.</text>
</comment>
<sequence>MILLTLWARYYDPRINIWASVDPLVEKTFSSYGYCNLNPVRYIDKRGLKSESTHIDKNGNVVAVINDGDLNIYKHTDNEIKNKDFSNKNFNRIVGVIFMKIPFQKEIKLI</sequence>
<evidence type="ECO:0000313" key="2">
    <source>
        <dbReference type="Proteomes" id="UP000220828"/>
    </source>
</evidence>
<name>A0A2H3K9T6_9FLAO</name>